<dbReference type="Pfam" id="PF06271">
    <property type="entry name" value="RDD"/>
    <property type="match status" value="1"/>
</dbReference>
<evidence type="ECO:0000313" key="8">
    <source>
        <dbReference type="Proteomes" id="UP000005019"/>
    </source>
</evidence>
<dbReference type="EMBL" id="AFHG01000057">
    <property type="protein sequence ID" value="EGK70452.1"/>
    <property type="molecule type" value="Genomic_DNA"/>
</dbReference>
<keyword evidence="3 5" id="KW-1133">Transmembrane helix</keyword>
<dbReference type="OrthoDB" id="5917479at2"/>
<evidence type="ECO:0000256" key="1">
    <source>
        <dbReference type="ARBA" id="ARBA00004141"/>
    </source>
</evidence>
<dbReference type="eggNOG" id="COG1714">
    <property type="taxonomic scope" value="Bacteria"/>
</dbReference>
<proteinExistence type="predicted"/>
<keyword evidence="2 5" id="KW-0812">Transmembrane</keyword>
<sequence>MNAPLASVPGDLPPASISRRLLAQIIDSAIALLGAVVVLLIARAFGLSESFSVLAWLLYMLLSDGLPGGQSIGKRVMDIAVLHAGSREACSWGRSFLRNATLLVLGVIDIVFALGSSRRRLGDRLADTVVVRAGAPLPA</sequence>
<comment type="subcellular location">
    <subcellularLocation>
        <location evidence="1">Membrane</location>
        <topology evidence="1">Multi-pass membrane protein</topology>
    </subcellularLocation>
</comment>
<comment type="caution">
    <text evidence="7">The sequence shown here is derived from an EMBL/GenBank/DDBJ whole genome shotgun (WGS) entry which is preliminary data.</text>
</comment>
<evidence type="ECO:0000259" key="6">
    <source>
        <dbReference type="Pfam" id="PF06271"/>
    </source>
</evidence>
<reference evidence="7 8" key="1">
    <citation type="journal article" date="2011" name="J. Bacteriol.">
        <title>Genome sequence of Methyloversatilis universalis FAM5T, a methylotrophic representative of the order Rhodocyclales.</title>
        <authorList>
            <person name="Kittichotirat W."/>
            <person name="Good N.M."/>
            <person name="Hall R."/>
            <person name="Bringel F."/>
            <person name="Lajus A."/>
            <person name="Medigue C."/>
            <person name="Smalley N.E."/>
            <person name="Beck D."/>
            <person name="Bumgarner R."/>
            <person name="Vuilleumier S."/>
            <person name="Kalyuzhnaya M.G."/>
        </authorList>
    </citation>
    <scope>NUCLEOTIDE SEQUENCE [LARGE SCALE GENOMIC DNA]</scope>
    <source>
        <strain evidence="8">ATCC BAA-1314 / JCM 13912 / FAM5</strain>
    </source>
</reference>
<keyword evidence="4 5" id="KW-0472">Membrane</keyword>
<protein>
    <submittedName>
        <fullName evidence="7">Cytidine deaminase</fullName>
    </submittedName>
</protein>
<dbReference type="STRING" id="1000565.METUNv1_03357"/>
<evidence type="ECO:0000256" key="3">
    <source>
        <dbReference type="ARBA" id="ARBA00022989"/>
    </source>
</evidence>
<dbReference type="PANTHER" id="PTHR38480:SF1">
    <property type="entry name" value="SLR0254 PROTEIN"/>
    <property type="match status" value="1"/>
</dbReference>
<dbReference type="InterPro" id="IPR010432">
    <property type="entry name" value="RDD"/>
</dbReference>
<dbReference type="PANTHER" id="PTHR38480">
    <property type="entry name" value="SLR0254 PROTEIN"/>
    <property type="match status" value="1"/>
</dbReference>
<dbReference type="GO" id="GO:0016020">
    <property type="term" value="C:membrane"/>
    <property type="evidence" value="ECO:0007669"/>
    <property type="project" value="UniProtKB-SubCell"/>
</dbReference>
<evidence type="ECO:0000256" key="5">
    <source>
        <dbReference type="SAM" id="Phobius"/>
    </source>
</evidence>
<dbReference type="Proteomes" id="UP000005019">
    <property type="component" value="Unassembled WGS sequence"/>
</dbReference>
<evidence type="ECO:0000256" key="2">
    <source>
        <dbReference type="ARBA" id="ARBA00022692"/>
    </source>
</evidence>
<organism evidence="7 8">
    <name type="scientific">Methyloversatilis universalis (strain ATCC BAA-1314 / DSM 25237 / JCM 13912 / CCUG 52030 / FAM5)</name>
    <dbReference type="NCBI Taxonomy" id="1000565"/>
    <lineage>
        <taxon>Bacteria</taxon>
        <taxon>Pseudomonadati</taxon>
        <taxon>Pseudomonadota</taxon>
        <taxon>Betaproteobacteria</taxon>
        <taxon>Nitrosomonadales</taxon>
        <taxon>Sterolibacteriaceae</taxon>
        <taxon>Methyloversatilis</taxon>
    </lineage>
</organism>
<keyword evidence="8" id="KW-1185">Reference proteome</keyword>
<feature type="transmembrane region" description="Helical" evidence="5">
    <location>
        <begin position="29"/>
        <end position="59"/>
    </location>
</feature>
<accession>F5RFW4</accession>
<feature type="domain" description="RDD" evidence="6">
    <location>
        <begin position="15"/>
        <end position="126"/>
    </location>
</feature>
<dbReference type="AlphaFoldDB" id="F5RFW4"/>
<gene>
    <name evidence="7" type="ORF">METUNv1_03357</name>
</gene>
<evidence type="ECO:0000313" key="7">
    <source>
        <dbReference type="EMBL" id="EGK70452.1"/>
    </source>
</evidence>
<evidence type="ECO:0000256" key="4">
    <source>
        <dbReference type="ARBA" id="ARBA00023136"/>
    </source>
</evidence>
<dbReference type="RefSeq" id="WP_008063707.1">
    <property type="nucleotide sequence ID" value="NZ_AFHG01000057.1"/>
</dbReference>
<name>F5RFW4_METUF</name>